<keyword evidence="2" id="KW-1185">Reference proteome</keyword>
<protein>
    <submittedName>
        <fullName evidence="1">Uncharacterized protein</fullName>
    </submittedName>
</protein>
<comment type="caution">
    <text evidence="1">The sequence shown here is derived from an EMBL/GenBank/DDBJ whole genome shotgun (WGS) entry which is preliminary data.</text>
</comment>
<name>A0ABW2NCT9_9BACL</name>
<dbReference type="EMBL" id="JBHTCT010000005">
    <property type="protein sequence ID" value="MFC7363872.1"/>
    <property type="molecule type" value="Genomic_DNA"/>
</dbReference>
<dbReference type="RefSeq" id="WP_157293617.1">
    <property type="nucleotide sequence ID" value="NZ_JBHTCT010000005.1"/>
</dbReference>
<evidence type="ECO:0000313" key="1">
    <source>
        <dbReference type="EMBL" id="MFC7363872.1"/>
    </source>
</evidence>
<organism evidence="1 2">
    <name type="scientific">Bhargavaea changchunensis</name>
    <dbReference type="NCBI Taxonomy" id="2134037"/>
    <lineage>
        <taxon>Bacteria</taxon>
        <taxon>Bacillati</taxon>
        <taxon>Bacillota</taxon>
        <taxon>Bacilli</taxon>
        <taxon>Bacillales</taxon>
        <taxon>Caryophanaceae</taxon>
        <taxon>Bhargavaea</taxon>
    </lineage>
</organism>
<reference evidence="2" key="1">
    <citation type="journal article" date="2019" name="Int. J. Syst. Evol. Microbiol.">
        <title>The Global Catalogue of Microorganisms (GCM) 10K type strain sequencing project: providing services to taxonomists for standard genome sequencing and annotation.</title>
        <authorList>
            <consortium name="The Broad Institute Genomics Platform"/>
            <consortium name="The Broad Institute Genome Sequencing Center for Infectious Disease"/>
            <person name="Wu L."/>
            <person name="Ma J."/>
        </authorList>
    </citation>
    <scope>NUCLEOTIDE SEQUENCE [LARGE SCALE GENOMIC DNA]</scope>
    <source>
        <strain evidence="2">JCM 4738</strain>
    </source>
</reference>
<dbReference type="Proteomes" id="UP001596483">
    <property type="component" value="Unassembled WGS sequence"/>
</dbReference>
<accession>A0ABW2NCT9</accession>
<proteinExistence type="predicted"/>
<gene>
    <name evidence="1" type="ORF">ACFQQH_01695</name>
</gene>
<evidence type="ECO:0000313" key="2">
    <source>
        <dbReference type="Proteomes" id="UP001596483"/>
    </source>
</evidence>
<sequence length="102" mass="11362">MFLIYDTPSFAFPFWEIRKVLESTGFVADDIAFGISLYMGEEGAEPDKSIMDELKTSLTKLEGIPAGTYALHLNDNFIDKRRASGSKANTLKNIGPNEIIKE</sequence>